<dbReference type="AlphaFoldDB" id="A0A8H4RJW4"/>
<dbReference type="EMBL" id="JAAMPI010000446">
    <property type="protein sequence ID" value="KAF4631414.1"/>
    <property type="molecule type" value="Genomic_DNA"/>
</dbReference>
<keyword evidence="1" id="KW-0732">Signal</keyword>
<dbReference type="InterPro" id="IPR002016">
    <property type="entry name" value="Haem_peroxidase"/>
</dbReference>
<name>A0A8H4RJW4_9HELO</name>
<evidence type="ECO:0000256" key="1">
    <source>
        <dbReference type="SAM" id="SignalP"/>
    </source>
</evidence>
<organism evidence="3 4">
    <name type="scientific">Cudoniella acicularis</name>
    <dbReference type="NCBI Taxonomy" id="354080"/>
    <lineage>
        <taxon>Eukaryota</taxon>
        <taxon>Fungi</taxon>
        <taxon>Dikarya</taxon>
        <taxon>Ascomycota</taxon>
        <taxon>Pezizomycotina</taxon>
        <taxon>Leotiomycetes</taxon>
        <taxon>Helotiales</taxon>
        <taxon>Tricladiaceae</taxon>
        <taxon>Cudoniella</taxon>
    </lineage>
</organism>
<comment type="caution">
    <text evidence="3">The sequence shown here is derived from an EMBL/GenBank/DDBJ whole genome shotgun (WGS) entry which is preliminary data.</text>
</comment>
<dbReference type="GO" id="GO:0020037">
    <property type="term" value="F:heme binding"/>
    <property type="evidence" value="ECO:0007669"/>
    <property type="project" value="InterPro"/>
</dbReference>
<accession>A0A8H4RJW4</accession>
<dbReference type="SUPFAM" id="SSF48113">
    <property type="entry name" value="Heme-dependent peroxidases"/>
    <property type="match status" value="1"/>
</dbReference>
<dbReference type="InterPro" id="IPR010255">
    <property type="entry name" value="Haem_peroxidase_sf"/>
</dbReference>
<dbReference type="GO" id="GO:0006979">
    <property type="term" value="P:response to oxidative stress"/>
    <property type="evidence" value="ECO:0007669"/>
    <property type="project" value="InterPro"/>
</dbReference>
<feature type="signal peptide" evidence="1">
    <location>
        <begin position="1"/>
        <end position="18"/>
    </location>
</feature>
<proteinExistence type="predicted"/>
<evidence type="ECO:0000313" key="4">
    <source>
        <dbReference type="Proteomes" id="UP000566819"/>
    </source>
</evidence>
<dbReference type="OrthoDB" id="5985073at2759"/>
<dbReference type="GO" id="GO:0004601">
    <property type="term" value="F:peroxidase activity"/>
    <property type="evidence" value="ECO:0007669"/>
    <property type="project" value="InterPro"/>
</dbReference>
<gene>
    <name evidence="3" type="ORF">G7Y89_g6715</name>
</gene>
<sequence length="538" mass="57225">MLFPILLIFFLLFQGLKSADLGLVDANGITLGEKVEALERQLLDPNALSVVVSPCSSNFHDDPLRGEQHSAEWVRIVFHDMVTANVAGPGLGGLDASIGFESDRSENKGIFVNNTLGGCIFIYVGSDWNRVPSPSDSLAVATAAFEKAGFSQSEMIQAVACGHSLGGVHRTNFPDIVDGSHQPTFGTDGRASFDSTPAVFDNVGVNEYLKGTGLKGGPLVVGPKSTQSDLRIFASDDNVTVTAMSDAKSFENNCFSTITGHSTSSMPATASYYYETDRGKDIGPQTSQQGAPYPVVNNTDIGFGTISNYAFHDTLTNANIANITIQKSYSAPINQKIFILPSQSFRNQVSNGNTVVNKQYVVRAALLNTLDTSSTAPTVKVWYPSAQTGTVMTKILSKTATMRLKTTLGLYTIFQAVLSVGDGVTALPGITDILQVTLGSAQASAKSTAPQGELGSVLFPSPLLTHHTATTSQANPPHHDEKLEKAEETGYISLADLGDENTQSDYAVRHDEKEGVGKTAAMMLLGSVPRFAPRITLA</sequence>
<keyword evidence="4" id="KW-1185">Reference proteome</keyword>
<dbReference type="Proteomes" id="UP000566819">
    <property type="component" value="Unassembled WGS sequence"/>
</dbReference>
<feature type="chain" id="PRO_5035748354" description="Plant heme peroxidase family profile domain-containing protein" evidence="1">
    <location>
        <begin position="19"/>
        <end position="538"/>
    </location>
</feature>
<protein>
    <recommendedName>
        <fullName evidence="2">Plant heme peroxidase family profile domain-containing protein</fullName>
    </recommendedName>
</protein>
<dbReference type="Gene3D" id="1.10.420.10">
    <property type="entry name" value="Peroxidase, domain 2"/>
    <property type="match status" value="1"/>
</dbReference>
<evidence type="ECO:0000259" key="2">
    <source>
        <dbReference type="PROSITE" id="PS50873"/>
    </source>
</evidence>
<reference evidence="3 4" key="1">
    <citation type="submission" date="2020-03" db="EMBL/GenBank/DDBJ databases">
        <title>Draft Genome Sequence of Cudoniella acicularis.</title>
        <authorList>
            <person name="Buettner E."/>
            <person name="Kellner H."/>
        </authorList>
    </citation>
    <scope>NUCLEOTIDE SEQUENCE [LARGE SCALE GENOMIC DNA]</scope>
    <source>
        <strain evidence="3 4">DSM 108380</strain>
    </source>
</reference>
<feature type="domain" description="Plant heme peroxidase family profile" evidence="2">
    <location>
        <begin position="71"/>
        <end position="214"/>
    </location>
</feature>
<dbReference type="PROSITE" id="PS50873">
    <property type="entry name" value="PEROXIDASE_4"/>
    <property type="match status" value="1"/>
</dbReference>
<evidence type="ECO:0000313" key="3">
    <source>
        <dbReference type="EMBL" id="KAF4631414.1"/>
    </source>
</evidence>